<feature type="compositionally biased region" description="Polar residues" evidence="1">
    <location>
        <begin position="278"/>
        <end position="292"/>
    </location>
</feature>
<feature type="compositionally biased region" description="Basic residues" evidence="1">
    <location>
        <begin position="62"/>
        <end position="72"/>
    </location>
</feature>
<feature type="compositionally biased region" description="Basic and acidic residues" evidence="1">
    <location>
        <begin position="475"/>
        <end position="501"/>
    </location>
</feature>
<name>A0A261Y1G6_9FUNG</name>
<feature type="region of interest" description="Disordered" evidence="1">
    <location>
        <begin position="51"/>
        <end position="75"/>
    </location>
</feature>
<feature type="compositionally biased region" description="Polar residues" evidence="1">
    <location>
        <begin position="581"/>
        <end position="592"/>
    </location>
</feature>
<reference evidence="2 3" key="1">
    <citation type="journal article" date="2017" name="Mycologia">
        <title>Bifiguratus adelaidae, gen. et sp. nov., a new member of Mucoromycotina in endophytic and soil-dwelling habitats.</title>
        <authorList>
            <person name="Torres-Cruz T.J."/>
            <person name="Billingsley Tobias T.L."/>
            <person name="Almatruk M."/>
            <person name="Hesse C."/>
            <person name="Kuske C.R."/>
            <person name="Desiro A."/>
            <person name="Benucci G.M."/>
            <person name="Bonito G."/>
            <person name="Stajich J.E."/>
            <person name="Dunlap C."/>
            <person name="Arnold A.E."/>
            <person name="Porras-Alfaro A."/>
        </authorList>
    </citation>
    <scope>NUCLEOTIDE SEQUENCE [LARGE SCALE GENOMIC DNA]</scope>
    <source>
        <strain evidence="2 3">AZ0501</strain>
    </source>
</reference>
<dbReference type="AlphaFoldDB" id="A0A261Y1G6"/>
<evidence type="ECO:0000313" key="2">
    <source>
        <dbReference type="EMBL" id="OZJ04344.1"/>
    </source>
</evidence>
<feature type="compositionally biased region" description="Acidic residues" evidence="1">
    <location>
        <begin position="736"/>
        <end position="746"/>
    </location>
</feature>
<proteinExistence type="predicted"/>
<feature type="region of interest" description="Disordered" evidence="1">
    <location>
        <begin position="219"/>
        <end position="315"/>
    </location>
</feature>
<gene>
    <name evidence="2" type="ORF">BZG36_02380</name>
</gene>
<feature type="region of interest" description="Disordered" evidence="1">
    <location>
        <begin position="442"/>
        <end position="702"/>
    </location>
</feature>
<dbReference type="EMBL" id="MVBO01000044">
    <property type="protein sequence ID" value="OZJ04344.1"/>
    <property type="molecule type" value="Genomic_DNA"/>
</dbReference>
<protein>
    <submittedName>
        <fullName evidence="2">Uncharacterized protein</fullName>
    </submittedName>
</protein>
<evidence type="ECO:0000256" key="1">
    <source>
        <dbReference type="SAM" id="MobiDB-lite"/>
    </source>
</evidence>
<accession>A0A261Y1G6</accession>
<keyword evidence="3" id="KW-1185">Reference proteome</keyword>
<feature type="compositionally biased region" description="Polar residues" evidence="1">
    <location>
        <begin position="344"/>
        <end position="368"/>
    </location>
</feature>
<dbReference type="Proteomes" id="UP000242875">
    <property type="component" value="Unassembled WGS sequence"/>
</dbReference>
<feature type="compositionally biased region" description="Polar residues" evidence="1">
    <location>
        <begin position="387"/>
        <end position="398"/>
    </location>
</feature>
<feature type="compositionally biased region" description="Acidic residues" evidence="1">
    <location>
        <begin position="687"/>
        <end position="697"/>
    </location>
</feature>
<feature type="compositionally biased region" description="Polar residues" evidence="1">
    <location>
        <begin position="661"/>
        <end position="670"/>
    </location>
</feature>
<evidence type="ECO:0000313" key="3">
    <source>
        <dbReference type="Proteomes" id="UP000242875"/>
    </source>
</evidence>
<sequence length="746" mass="83171">MADPSRDPSRGKKRHYEEIFQAVEKNRGPITNALDFRAELLRLAAAYHQVKERDSQEASVGTKKRGRPKKKREPIEPLFDQATLNAVEGLLRTFMPETATVSHDSSHISPHQTSTKIKRKLTLSMWDGVSSDPNLMQTGFESVNHGGAAVWLPEEIDLVVEIMKTENDWNAVRSALSQRKWYLVVRKMTKLGLYKLDYTKSADVEEAQGIADRFREKFQKSKSSRTLEEGTSKLSVREAKRPKLEKSVKANRTKLSTQFYDGPATQKLCESPPPPSSPRAQNGHRSGTSQELSAEIIKRPPMKLNEPPSKHATRHLDGNAREGLQELATRYSELPHTDEHWEYSKSSPVASSQNTQMPVPNTNQSENGNELPPGQPSLPVALPQPQAPSSEKPSNIKTSIPRLKRRRQETSSEDEDAKLARVALTMTSVNDYGIFDNKWVGSSQTSMEDSLSDGDSDELYVPSYPPNSLTETVADDTREKRTQEDESDRQDSSQEENELKPEAMAGTQIALDSQPMSPHSPPVKGQDTSIQRKSNRSAKQAARTSLDKATHETKTGSVRNVSVNRFGKAHVFERRSKRPSTDSLEAVSQSHPPGSPVTKDSIETQSLLPIRSSEMPREIKAPDDTEEDDKGKEPTDYKPEMIEGDELPTETSQERGLLQPARSNVPTSSYDNDDDDSEQEIQPTQAVEEDEDDDSSDDTYQLSSTYPYKKAWAFQDSSGALGGFGNDDVEILSNDEMGDGVLEDSY</sequence>
<comment type="caution">
    <text evidence="2">The sequence shown here is derived from an EMBL/GenBank/DDBJ whole genome shotgun (WGS) entry which is preliminary data.</text>
</comment>
<feature type="compositionally biased region" description="Basic and acidic residues" evidence="1">
    <location>
        <begin position="614"/>
        <end position="641"/>
    </location>
</feature>
<feature type="compositionally biased region" description="Basic and acidic residues" evidence="1">
    <location>
        <begin position="545"/>
        <end position="554"/>
    </location>
</feature>
<feature type="compositionally biased region" description="Basic and acidic residues" evidence="1">
    <location>
        <begin position="219"/>
        <end position="248"/>
    </location>
</feature>
<organism evidence="2 3">
    <name type="scientific">Bifiguratus adelaidae</name>
    <dbReference type="NCBI Taxonomy" id="1938954"/>
    <lineage>
        <taxon>Eukaryota</taxon>
        <taxon>Fungi</taxon>
        <taxon>Fungi incertae sedis</taxon>
        <taxon>Mucoromycota</taxon>
        <taxon>Mucoromycotina</taxon>
        <taxon>Endogonomycetes</taxon>
        <taxon>Endogonales</taxon>
        <taxon>Endogonales incertae sedis</taxon>
        <taxon>Bifiguratus</taxon>
    </lineage>
</organism>
<feature type="region of interest" description="Disordered" evidence="1">
    <location>
        <begin position="717"/>
        <end position="746"/>
    </location>
</feature>
<feature type="region of interest" description="Disordered" evidence="1">
    <location>
        <begin position="339"/>
        <end position="416"/>
    </location>
</feature>